<dbReference type="Gene3D" id="3.40.50.720">
    <property type="entry name" value="NAD(P)-binding Rossmann-like Domain"/>
    <property type="match status" value="1"/>
</dbReference>
<evidence type="ECO:0000259" key="9">
    <source>
        <dbReference type="Pfam" id="PF01225"/>
    </source>
</evidence>
<sequence>MSTTTTPAPNGNVLETIDGASVRRIHLLGVAGTGMGAFAGMLKAAGYDVTGSDTNVYPPMSDMLRAWEIDVMTPYDPANLDRARPDLVIVGNVIRRENPEATAVRERGLPSMSFPAAFGSLILATRHSVVVAGTHGKTTTSALMAHVLAAAGLDPTFLVGGVTRNYDSNFRLGKGPHAVVEGDEYDTAYFDKGPKFMHYRARTAILTSLEFDHADIYRDLPHYESAFERFAAVVPPEGQLIVSAQYPRLVAIARAHGEAPVVTYAAAPHEVPDTRFQAVDVRLGPDGARFRVRDAERGSTSPEYHLPMAGYHNVENAVGVYVAARALGLTDEQIAPGFATFAGVKRRQEPRGEIGGVLVLDDFAHHPTAVRETVAAVRARYPDRRLLAVFEPRSNTSRRNLHQAEYGEAFEGAQHVFLREPEPHDKVPVDQRLDAHAVVRALEAHGIEAEVHEPVPTLVQCVADTAAPGDVVLVMSNGAFGGFIPSLLDALASRAARRAQDAPNG</sequence>
<dbReference type="AlphaFoldDB" id="W0RM66"/>
<dbReference type="InterPro" id="IPR050061">
    <property type="entry name" value="MurCDEF_pg_biosynth"/>
</dbReference>
<keyword evidence="6" id="KW-0573">Peptidoglycan synthesis</keyword>
<evidence type="ECO:0000256" key="1">
    <source>
        <dbReference type="ARBA" id="ARBA00022598"/>
    </source>
</evidence>
<evidence type="ECO:0000256" key="3">
    <source>
        <dbReference type="ARBA" id="ARBA00022741"/>
    </source>
</evidence>
<dbReference type="eggNOG" id="COG0773">
    <property type="taxonomic scope" value="Bacteria"/>
</dbReference>
<dbReference type="InterPro" id="IPR036565">
    <property type="entry name" value="Mur-like_cat_sf"/>
</dbReference>
<dbReference type="SUPFAM" id="SSF53244">
    <property type="entry name" value="MurD-like peptide ligases, peptide-binding domain"/>
    <property type="match status" value="1"/>
</dbReference>
<dbReference type="Pfam" id="PF08245">
    <property type="entry name" value="Mur_ligase_M"/>
    <property type="match status" value="1"/>
</dbReference>
<feature type="domain" description="Mur ligase C-terminal" evidence="10">
    <location>
        <begin position="346"/>
        <end position="478"/>
    </location>
</feature>
<evidence type="ECO:0000256" key="8">
    <source>
        <dbReference type="ARBA" id="ARBA00023316"/>
    </source>
</evidence>
<evidence type="ECO:0000256" key="7">
    <source>
        <dbReference type="ARBA" id="ARBA00023306"/>
    </source>
</evidence>
<proteinExistence type="predicted"/>
<dbReference type="Gene3D" id="3.40.1190.10">
    <property type="entry name" value="Mur-like, catalytic domain"/>
    <property type="match status" value="1"/>
</dbReference>
<dbReference type="KEGG" id="gba:J421_4020"/>
<dbReference type="EMBL" id="CP007128">
    <property type="protein sequence ID" value="AHG91557.1"/>
    <property type="molecule type" value="Genomic_DNA"/>
</dbReference>
<dbReference type="HOGENOM" id="CLU_028104_0_2_0"/>
<dbReference type="RefSeq" id="WP_104022862.1">
    <property type="nucleotide sequence ID" value="NZ_CP007128.1"/>
</dbReference>
<evidence type="ECO:0000313" key="13">
    <source>
        <dbReference type="Proteomes" id="UP000019151"/>
    </source>
</evidence>
<dbReference type="PANTHER" id="PTHR43445:SF5">
    <property type="entry name" value="UDP-N-ACETYLMURAMATE--L-ALANYL-GAMMA-D-GLUTAMYL-MESO-2,6-DIAMINOHEPTANDIOATE LIGASE"/>
    <property type="match status" value="1"/>
</dbReference>
<evidence type="ECO:0000259" key="11">
    <source>
        <dbReference type="Pfam" id="PF08245"/>
    </source>
</evidence>
<feature type="domain" description="Mur ligase central" evidence="11">
    <location>
        <begin position="131"/>
        <end position="323"/>
    </location>
</feature>
<protein>
    <submittedName>
        <fullName evidence="12">Mur ligase middle domain protein</fullName>
    </submittedName>
</protein>
<dbReference type="PANTHER" id="PTHR43445">
    <property type="entry name" value="UDP-N-ACETYLMURAMATE--L-ALANINE LIGASE-RELATED"/>
    <property type="match status" value="1"/>
</dbReference>
<dbReference type="InterPro" id="IPR000713">
    <property type="entry name" value="Mur_ligase_N"/>
</dbReference>
<feature type="domain" description="Mur ligase N-terminal catalytic" evidence="9">
    <location>
        <begin position="24"/>
        <end position="123"/>
    </location>
</feature>
<keyword evidence="1 12" id="KW-0436">Ligase</keyword>
<reference evidence="12 13" key="1">
    <citation type="journal article" date="2014" name="Genome Announc.">
        <title>Genome Sequence and Methylome of Soil Bacterium Gemmatirosa kalamazoonensis KBS708T, a Member of the Rarely Cultivated Gemmatimonadetes Phylum.</title>
        <authorList>
            <person name="Debruyn J.M."/>
            <person name="Radosevich M."/>
            <person name="Wommack K.E."/>
            <person name="Polson S.W."/>
            <person name="Hauser L.J."/>
            <person name="Fawaz M.N."/>
            <person name="Korlach J."/>
            <person name="Tsai Y.C."/>
        </authorList>
    </citation>
    <scope>NUCLEOTIDE SEQUENCE [LARGE SCALE GENOMIC DNA]</scope>
    <source>
        <strain evidence="12 13">KBS708</strain>
    </source>
</reference>
<evidence type="ECO:0000313" key="12">
    <source>
        <dbReference type="EMBL" id="AHG91557.1"/>
    </source>
</evidence>
<dbReference type="GO" id="GO:0016881">
    <property type="term" value="F:acid-amino acid ligase activity"/>
    <property type="evidence" value="ECO:0007669"/>
    <property type="project" value="InterPro"/>
</dbReference>
<dbReference type="Proteomes" id="UP000019151">
    <property type="component" value="Chromosome"/>
</dbReference>
<organism evidence="12 13">
    <name type="scientific">Gemmatirosa kalamazoonensis</name>
    <dbReference type="NCBI Taxonomy" id="861299"/>
    <lineage>
        <taxon>Bacteria</taxon>
        <taxon>Pseudomonadati</taxon>
        <taxon>Gemmatimonadota</taxon>
        <taxon>Gemmatimonadia</taxon>
        <taxon>Gemmatimonadales</taxon>
        <taxon>Gemmatimonadaceae</taxon>
        <taxon>Gemmatirosa</taxon>
    </lineage>
</organism>
<dbReference type="STRING" id="861299.J421_4020"/>
<evidence type="ECO:0000256" key="2">
    <source>
        <dbReference type="ARBA" id="ARBA00022618"/>
    </source>
</evidence>
<accession>W0RM66</accession>
<keyword evidence="7" id="KW-0131">Cell cycle</keyword>
<dbReference type="Pfam" id="PF02875">
    <property type="entry name" value="Mur_ligase_C"/>
    <property type="match status" value="1"/>
</dbReference>
<dbReference type="PATRIC" id="fig|861299.3.peg.4077"/>
<dbReference type="GO" id="GO:0005524">
    <property type="term" value="F:ATP binding"/>
    <property type="evidence" value="ECO:0007669"/>
    <property type="project" value="UniProtKB-KW"/>
</dbReference>
<evidence type="ECO:0000256" key="4">
    <source>
        <dbReference type="ARBA" id="ARBA00022840"/>
    </source>
</evidence>
<gene>
    <name evidence="12" type="ORF">J421_4020</name>
</gene>
<evidence type="ECO:0000256" key="5">
    <source>
        <dbReference type="ARBA" id="ARBA00022960"/>
    </source>
</evidence>
<dbReference type="SUPFAM" id="SSF53623">
    <property type="entry name" value="MurD-like peptide ligases, catalytic domain"/>
    <property type="match status" value="1"/>
</dbReference>
<keyword evidence="8" id="KW-0961">Cell wall biogenesis/degradation</keyword>
<dbReference type="OrthoDB" id="9804126at2"/>
<evidence type="ECO:0000256" key="6">
    <source>
        <dbReference type="ARBA" id="ARBA00022984"/>
    </source>
</evidence>
<dbReference type="Pfam" id="PF01225">
    <property type="entry name" value="Mur_ligase"/>
    <property type="match status" value="1"/>
</dbReference>
<dbReference type="GO" id="GO:0071555">
    <property type="term" value="P:cell wall organization"/>
    <property type="evidence" value="ECO:0007669"/>
    <property type="project" value="UniProtKB-KW"/>
</dbReference>
<name>W0RM66_9BACT</name>
<keyword evidence="13" id="KW-1185">Reference proteome</keyword>
<dbReference type="InterPro" id="IPR013221">
    <property type="entry name" value="Mur_ligase_cen"/>
</dbReference>
<keyword evidence="3" id="KW-0547">Nucleotide-binding</keyword>
<dbReference type="GO" id="GO:0008360">
    <property type="term" value="P:regulation of cell shape"/>
    <property type="evidence" value="ECO:0007669"/>
    <property type="project" value="UniProtKB-KW"/>
</dbReference>
<keyword evidence="4" id="KW-0067">ATP-binding</keyword>
<dbReference type="InParanoid" id="W0RM66"/>
<dbReference type="InterPro" id="IPR036615">
    <property type="entry name" value="Mur_ligase_C_dom_sf"/>
</dbReference>
<dbReference type="SUPFAM" id="SSF51984">
    <property type="entry name" value="MurCD N-terminal domain"/>
    <property type="match status" value="1"/>
</dbReference>
<dbReference type="InterPro" id="IPR004101">
    <property type="entry name" value="Mur_ligase_C"/>
</dbReference>
<keyword evidence="2" id="KW-0132">Cell division</keyword>
<evidence type="ECO:0000259" key="10">
    <source>
        <dbReference type="Pfam" id="PF02875"/>
    </source>
</evidence>
<dbReference type="GO" id="GO:0009252">
    <property type="term" value="P:peptidoglycan biosynthetic process"/>
    <property type="evidence" value="ECO:0007669"/>
    <property type="project" value="UniProtKB-KW"/>
</dbReference>
<dbReference type="Gene3D" id="3.90.190.20">
    <property type="entry name" value="Mur ligase, C-terminal domain"/>
    <property type="match status" value="1"/>
</dbReference>
<dbReference type="GO" id="GO:0051301">
    <property type="term" value="P:cell division"/>
    <property type="evidence" value="ECO:0007669"/>
    <property type="project" value="UniProtKB-KW"/>
</dbReference>
<keyword evidence="5" id="KW-0133">Cell shape</keyword>